<dbReference type="InterPro" id="IPR019694">
    <property type="entry name" value="Phage_HP1_Orf23"/>
</dbReference>
<dbReference type="EMBL" id="JAZHPZ010000019">
    <property type="protein sequence ID" value="MEF2968808.1"/>
    <property type="molecule type" value="Genomic_DNA"/>
</dbReference>
<sequence>MLRDVSTTITDGGLGVSAASGTGIHIKIGVSSVQANSPIPITGNMSAAKIKQLLGLSPLADAVLDSVENGSGKIYCVPVAASVDGAIGEVKKEGSGTGTAIVSGKPNNAYEIIVQITESGGLNAATLRYSVDGGYSFGDEITMPLNGELAIPDTGLTFKFSEATTEPANSFQVGDAFTVKSEAPQMSNQDVIKALAALRNNTLAYEFIHIVGESARALWLAVASEITTFHETYKKPVFAIMEAPSPEPGETVDTYAQRLVNERKGLKHTDIQIVTARSRYTKMDGRTMEINNAGIVCGWYAKAAPQQSIGETKTFSIAETKMLELLPAGIEDYIGLLDEANYLTFRQYEGLDGFYVTNARMMCPDGSDYRYAENVRIKNKLIRETRKEALKQLQGQVDMSDVQGSLETIAKFIETPVDEMVRAKEISSGRIIVPEDQDILVTETLQVIIRYVPVGYVREIAIDLGMENPYVGGA</sequence>
<dbReference type="RefSeq" id="WP_331848540.1">
    <property type="nucleotide sequence ID" value="NZ_JAZHPZ010000014.1"/>
</dbReference>
<organism evidence="1 3">
    <name type="scientific">Paenibacillus haidiansis</name>
    <dbReference type="NCBI Taxonomy" id="1574488"/>
    <lineage>
        <taxon>Bacteria</taxon>
        <taxon>Bacillati</taxon>
        <taxon>Bacillota</taxon>
        <taxon>Bacilli</taxon>
        <taxon>Bacillales</taxon>
        <taxon>Paenibacillaceae</taxon>
        <taxon>Paenibacillus</taxon>
    </lineage>
</organism>
<evidence type="ECO:0000313" key="1">
    <source>
        <dbReference type="EMBL" id="MEF2968357.1"/>
    </source>
</evidence>
<dbReference type="Proteomes" id="UP001306950">
    <property type="component" value="Unassembled WGS sequence"/>
</dbReference>
<name>A0ABU7VZL3_9BACL</name>
<gene>
    <name evidence="1" type="ORF">V3851_21210</name>
    <name evidence="2" type="ORF">V3851_23720</name>
</gene>
<evidence type="ECO:0000313" key="2">
    <source>
        <dbReference type="EMBL" id="MEF2968808.1"/>
    </source>
</evidence>
<comment type="caution">
    <text evidence="1">The sequence shown here is derived from an EMBL/GenBank/DDBJ whole genome shotgun (WGS) entry which is preliminary data.</text>
</comment>
<evidence type="ECO:0000313" key="3">
    <source>
        <dbReference type="Proteomes" id="UP001306950"/>
    </source>
</evidence>
<accession>A0ABU7VZL3</accession>
<reference evidence="1 3" key="1">
    <citation type="submission" date="2024-02" db="EMBL/GenBank/DDBJ databases">
        <title>A nitrogen-fixing paenibacillus bacterium.</title>
        <authorList>
            <person name="Zhang W.L."/>
            <person name="Chen S.F."/>
        </authorList>
    </citation>
    <scope>NUCLEOTIDE SEQUENCE [LARGE SCALE GENOMIC DNA]</scope>
    <source>
        <strain evidence="1 3">M1</strain>
    </source>
</reference>
<dbReference type="EMBL" id="JAZHPZ010000014">
    <property type="protein sequence ID" value="MEF2968357.1"/>
    <property type="molecule type" value="Genomic_DNA"/>
</dbReference>
<proteinExistence type="predicted"/>
<protein>
    <submittedName>
        <fullName evidence="1">DUF2586 domain-containing protein</fullName>
    </submittedName>
</protein>
<keyword evidence="3" id="KW-1185">Reference proteome</keyword>
<dbReference type="Pfam" id="PF10758">
    <property type="entry name" value="DUF2586"/>
    <property type="match status" value="1"/>
</dbReference>